<dbReference type="InterPro" id="IPR029063">
    <property type="entry name" value="SAM-dependent_MTases_sf"/>
</dbReference>
<comment type="caution">
    <text evidence="2">The sequence shown here is derived from an EMBL/GenBank/DDBJ whole genome shotgun (WGS) entry which is preliminary data.</text>
</comment>
<evidence type="ECO:0000313" key="2">
    <source>
        <dbReference type="EMBL" id="KAF7374457.1"/>
    </source>
</evidence>
<reference evidence="2" key="1">
    <citation type="submission" date="2020-05" db="EMBL/GenBank/DDBJ databases">
        <title>Mycena genomes resolve the evolution of fungal bioluminescence.</title>
        <authorList>
            <person name="Tsai I.J."/>
        </authorList>
    </citation>
    <scope>NUCLEOTIDE SEQUENCE</scope>
    <source>
        <strain evidence="2">160909Yilan</strain>
    </source>
</reference>
<name>A0A8H7DIH0_9AGAR</name>
<organism evidence="2 3">
    <name type="scientific">Mycena sanguinolenta</name>
    <dbReference type="NCBI Taxonomy" id="230812"/>
    <lineage>
        <taxon>Eukaryota</taxon>
        <taxon>Fungi</taxon>
        <taxon>Dikarya</taxon>
        <taxon>Basidiomycota</taxon>
        <taxon>Agaricomycotina</taxon>
        <taxon>Agaricomycetes</taxon>
        <taxon>Agaricomycetidae</taxon>
        <taxon>Agaricales</taxon>
        <taxon>Marasmiineae</taxon>
        <taxon>Mycenaceae</taxon>
        <taxon>Mycena</taxon>
    </lineage>
</organism>
<feature type="compositionally biased region" description="Low complexity" evidence="1">
    <location>
        <begin position="387"/>
        <end position="403"/>
    </location>
</feature>
<feature type="compositionally biased region" description="Basic and acidic residues" evidence="1">
    <location>
        <begin position="508"/>
        <end position="517"/>
    </location>
</feature>
<feature type="compositionally biased region" description="Acidic residues" evidence="1">
    <location>
        <begin position="536"/>
        <end position="547"/>
    </location>
</feature>
<accession>A0A8H7DIH0</accession>
<gene>
    <name evidence="2" type="ORF">MSAN_00329800</name>
</gene>
<feature type="region of interest" description="Disordered" evidence="1">
    <location>
        <begin position="370"/>
        <end position="408"/>
    </location>
</feature>
<dbReference type="Proteomes" id="UP000623467">
    <property type="component" value="Unassembled WGS sequence"/>
</dbReference>
<feature type="compositionally biased region" description="Polar residues" evidence="1">
    <location>
        <begin position="45"/>
        <end position="55"/>
    </location>
</feature>
<dbReference type="CDD" id="cd02440">
    <property type="entry name" value="AdoMet_MTases"/>
    <property type="match status" value="1"/>
</dbReference>
<dbReference type="AlphaFoldDB" id="A0A8H7DIH0"/>
<feature type="region of interest" description="Disordered" evidence="1">
    <location>
        <begin position="534"/>
        <end position="571"/>
    </location>
</feature>
<feature type="region of interest" description="Disordered" evidence="1">
    <location>
        <begin position="1"/>
        <end position="57"/>
    </location>
</feature>
<dbReference type="OrthoDB" id="2013972at2759"/>
<keyword evidence="3" id="KW-1185">Reference proteome</keyword>
<evidence type="ECO:0000256" key="1">
    <source>
        <dbReference type="SAM" id="MobiDB-lite"/>
    </source>
</evidence>
<dbReference type="Gene3D" id="3.40.50.150">
    <property type="entry name" value="Vaccinia Virus protein VP39"/>
    <property type="match status" value="1"/>
</dbReference>
<dbReference type="SUPFAM" id="SSF53335">
    <property type="entry name" value="S-adenosyl-L-methionine-dependent methyltransferases"/>
    <property type="match status" value="1"/>
</dbReference>
<feature type="region of interest" description="Disordered" evidence="1">
    <location>
        <begin position="491"/>
        <end position="517"/>
    </location>
</feature>
<sequence>MGNNPSRSAGGAGGRGGGAQVTVNYNPPSNAGPPAGSQFFALGTPDTSSQLSAPPNTLLAAHPENKTYCDELQRQGRGFPLFFPEPQLNPPEWRKKGGVAIGDVGQVTPDGSFDFLFNIYLGENDPINAYGVPEGFKPLVREEEFEVKAVDFEGGNFVGSHTVTLTAVDGEQEFPGGRFNFSCRQSTGAVLALPHGAHQEQLLNLRRMELYAAEHAESWYKYANITRGRGLVNGRLYLITGWEKAKSWGIAYFRDVSLQSEFKLSFGPTTDPADGYKYRWSGSQYRYKQANSPLDDGTPLHHTTFIHSLAISLGERAWEKLFGKRPRIYQPLNWPTFQKSSGRRLVPYGSHGSSSPWSIFTRIFSVRRAQNNGGRSSVPPRAPFPHSAGGSASSGGRQATASAPGDGIVTDTLPILPITHPSQIIHQRILRETPQARVVITHDDAWRDVFKEDGTRTSGQTPSELEQAIFDRFDILEEDVHHTIMDDLLDKPNLLPQRSPQEASTAEPEEKQDQNYRHEHSLRVALEPFAFAADNGFEDGSDADSEPEGPCPGAAVEDSDLEESTPNDFPTYFTERDGRLYHSYGDSPYPLPVDTPEQERMKVQHQTLFELMGDYYPESCPVPEVLAHNPDRQRFALDLCTGSGLWTMDMAQKFPHITFHALDIVPIATRYPHPNVEFSLHDVNTPTTWAAGHFDFIHARSVSMARTPTSYTKSSASSARAGSFSQVNGAATQPFTQTTRNEVLSRTPALVAFFAHLHAALVLRGLHPVAPPVAPLLAHTGTFDEITAKEYYMPIGSWHPDKAMQRLGRAFRAAYQRYMASVRPMLIESGVVPADELDDLYERVERELAEVEGLVSVFHTVYARKI</sequence>
<protein>
    <submittedName>
        <fullName evidence="2">Pleiotropic drug resistance ABC transporter protein</fullName>
    </submittedName>
</protein>
<dbReference type="EMBL" id="JACAZH010000002">
    <property type="protein sequence ID" value="KAF7374457.1"/>
    <property type="molecule type" value="Genomic_DNA"/>
</dbReference>
<feature type="compositionally biased region" description="Gly residues" evidence="1">
    <location>
        <begin position="10"/>
        <end position="19"/>
    </location>
</feature>
<proteinExistence type="predicted"/>
<evidence type="ECO:0000313" key="3">
    <source>
        <dbReference type="Proteomes" id="UP000623467"/>
    </source>
</evidence>